<dbReference type="Gene3D" id="2.30.30.240">
    <property type="entry name" value="PRC-barrel domain"/>
    <property type="match status" value="1"/>
</dbReference>
<dbReference type="SUPFAM" id="SSF50346">
    <property type="entry name" value="PRC-barrel domain"/>
    <property type="match status" value="1"/>
</dbReference>
<dbReference type="GO" id="GO:0043022">
    <property type="term" value="F:ribosome binding"/>
    <property type="evidence" value="ECO:0007669"/>
    <property type="project" value="InterPro"/>
</dbReference>
<evidence type="ECO:0000256" key="1">
    <source>
        <dbReference type="ARBA" id="ARBA00022490"/>
    </source>
</evidence>
<dbReference type="GO" id="GO:0006364">
    <property type="term" value="P:rRNA processing"/>
    <property type="evidence" value="ECO:0007669"/>
    <property type="project" value="UniProtKB-UniRule"/>
</dbReference>
<keyword evidence="2 5" id="KW-0690">Ribosome biogenesis</keyword>
<evidence type="ECO:0000259" key="7">
    <source>
        <dbReference type="Pfam" id="PF24986"/>
    </source>
</evidence>
<sequence length="177" mass="19932">MATEYIQVGKLVATHGIKGDLIVEHALGEQLKSGALSRVKAVFIEPVKGSYIPYFVEKITVKNQGEWLLKLEGTQTKEAAKLLTRKNLWLERSVFDSLIEGFQPVSLIGYTVMDNGRLLSEVEEVIEQPHQILLKITYQEKEVLIPLHSETLKSVDPKGRKVHVELPDGLLEIYLEA</sequence>
<reference evidence="8 9" key="1">
    <citation type="submission" date="2016-10" db="EMBL/GenBank/DDBJ databases">
        <authorList>
            <person name="de Groot N.N."/>
        </authorList>
    </citation>
    <scope>NUCLEOTIDE SEQUENCE [LARGE SCALE GENOMIC DNA]</scope>
    <source>
        <strain evidence="8 9">Vu-144</strain>
    </source>
</reference>
<comment type="domain">
    <text evidence="5">The PRC barrel domain binds ribosomal protein uS19.</text>
</comment>
<dbReference type="GO" id="GO:0042274">
    <property type="term" value="P:ribosomal small subunit biogenesis"/>
    <property type="evidence" value="ECO:0007669"/>
    <property type="project" value="UniProtKB-UniRule"/>
</dbReference>
<dbReference type="InterPro" id="IPR036976">
    <property type="entry name" value="RimM_N_sf"/>
</dbReference>
<feature type="domain" description="RimM N-terminal" evidence="6">
    <location>
        <begin position="7"/>
        <end position="93"/>
    </location>
</feature>
<dbReference type="NCBIfam" id="TIGR02273">
    <property type="entry name" value="16S_RimM"/>
    <property type="match status" value="1"/>
</dbReference>
<keyword evidence="9" id="KW-1185">Reference proteome</keyword>
<keyword evidence="4 5" id="KW-0143">Chaperone</keyword>
<dbReference type="HAMAP" id="MF_00014">
    <property type="entry name" value="Ribosome_mat_RimM"/>
    <property type="match status" value="1"/>
</dbReference>
<dbReference type="OrthoDB" id="9810331at2"/>
<dbReference type="Pfam" id="PF24986">
    <property type="entry name" value="PRC_RimM"/>
    <property type="match status" value="1"/>
</dbReference>
<dbReference type="InterPro" id="IPR011961">
    <property type="entry name" value="RimM"/>
</dbReference>
<dbReference type="GO" id="GO:0005737">
    <property type="term" value="C:cytoplasm"/>
    <property type="evidence" value="ECO:0007669"/>
    <property type="project" value="UniProtKB-SubCell"/>
</dbReference>
<comment type="subcellular location">
    <subcellularLocation>
        <location evidence="5">Cytoplasm</location>
    </subcellularLocation>
</comment>
<dbReference type="EMBL" id="FNQY01000030">
    <property type="protein sequence ID" value="SEA58132.1"/>
    <property type="molecule type" value="Genomic_DNA"/>
</dbReference>
<comment type="function">
    <text evidence="5">An accessory protein needed during the final step in the assembly of 30S ribosomal subunit, possibly for assembly of the head region. Essential for efficient processing of 16S rRNA. May be needed both before and after RbfA during the maturation of 16S rRNA. It has affinity for free ribosomal 30S subunits but not for 70S ribosomes.</text>
</comment>
<keyword evidence="1 5" id="KW-0963">Cytoplasm</keyword>
<evidence type="ECO:0000256" key="3">
    <source>
        <dbReference type="ARBA" id="ARBA00022552"/>
    </source>
</evidence>
<gene>
    <name evidence="5" type="primary">rimM</name>
    <name evidence="8" type="ORF">SAMN05192529_13030</name>
</gene>
<keyword evidence="3 5" id="KW-0698">rRNA processing</keyword>
<evidence type="ECO:0000313" key="8">
    <source>
        <dbReference type="EMBL" id="SEA58132.1"/>
    </source>
</evidence>
<dbReference type="InterPro" id="IPR056792">
    <property type="entry name" value="PRC_RimM"/>
</dbReference>
<evidence type="ECO:0000259" key="6">
    <source>
        <dbReference type="Pfam" id="PF01782"/>
    </source>
</evidence>
<dbReference type="STRING" id="551991.SAMN05192529_13030"/>
<name>A0A1H4CDH4_9BACT</name>
<organism evidence="8 9">
    <name type="scientific">Arachidicoccus rhizosphaerae</name>
    <dbReference type="NCBI Taxonomy" id="551991"/>
    <lineage>
        <taxon>Bacteria</taxon>
        <taxon>Pseudomonadati</taxon>
        <taxon>Bacteroidota</taxon>
        <taxon>Chitinophagia</taxon>
        <taxon>Chitinophagales</taxon>
        <taxon>Chitinophagaceae</taxon>
        <taxon>Arachidicoccus</taxon>
    </lineage>
</organism>
<dbReference type="GO" id="GO:0005840">
    <property type="term" value="C:ribosome"/>
    <property type="evidence" value="ECO:0007669"/>
    <property type="project" value="InterPro"/>
</dbReference>
<evidence type="ECO:0000313" key="9">
    <source>
        <dbReference type="Proteomes" id="UP000199041"/>
    </source>
</evidence>
<comment type="similarity">
    <text evidence="5">Belongs to the RimM family.</text>
</comment>
<dbReference type="InterPro" id="IPR011033">
    <property type="entry name" value="PRC_barrel-like_sf"/>
</dbReference>
<dbReference type="Proteomes" id="UP000199041">
    <property type="component" value="Unassembled WGS sequence"/>
</dbReference>
<protein>
    <recommendedName>
        <fullName evidence="5">Ribosome maturation factor RimM</fullName>
    </recommendedName>
</protein>
<dbReference type="PANTHER" id="PTHR33692">
    <property type="entry name" value="RIBOSOME MATURATION FACTOR RIMM"/>
    <property type="match status" value="1"/>
</dbReference>
<accession>A0A1H4CDH4</accession>
<dbReference type="Pfam" id="PF01782">
    <property type="entry name" value="RimM"/>
    <property type="match status" value="1"/>
</dbReference>
<evidence type="ECO:0000256" key="2">
    <source>
        <dbReference type="ARBA" id="ARBA00022517"/>
    </source>
</evidence>
<dbReference type="PANTHER" id="PTHR33692:SF1">
    <property type="entry name" value="RIBOSOME MATURATION FACTOR RIMM"/>
    <property type="match status" value="1"/>
</dbReference>
<evidence type="ECO:0000256" key="4">
    <source>
        <dbReference type="ARBA" id="ARBA00023186"/>
    </source>
</evidence>
<feature type="domain" description="Ribosome maturation factor RimM PRC barrel" evidence="7">
    <location>
        <begin position="105"/>
        <end position="170"/>
    </location>
</feature>
<evidence type="ECO:0000256" key="5">
    <source>
        <dbReference type="HAMAP-Rule" id="MF_00014"/>
    </source>
</evidence>
<dbReference type="Gene3D" id="2.40.30.60">
    <property type="entry name" value="RimM"/>
    <property type="match status" value="1"/>
</dbReference>
<dbReference type="SUPFAM" id="SSF50447">
    <property type="entry name" value="Translation proteins"/>
    <property type="match status" value="1"/>
</dbReference>
<dbReference type="RefSeq" id="WP_091400963.1">
    <property type="nucleotide sequence ID" value="NZ_FNQY01000030.1"/>
</dbReference>
<comment type="subunit">
    <text evidence="5">Binds ribosomal protein uS19.</text>
</comment>
<dbReference type="AlphaFoldDB" id="A0A1H4CDH4"/>
<proteinExistence type="inferred from homology"/>
<dbReference type="InterPro" id="IPR009000">
    <property type="entry name" value="Transl_B-barrel_sf"/>
</dbReference>
<dbReference type="InterPro" id="IPR002676">
    <property type="entry name" value="RimM_N"/>
</dbReference>